<organism evidence="1 2">
    <name type="scientific">Leptospira interrogans str. UI 12758</name>
    <dbReference type="NCBI Taxonomy" id="1049938"/>
    <lineage>
        <taxon>Bacteria</taxon>
        <taxon>Pseudomonadati</taxon>
        <taxon>Spirochaetota</taxon>
        <taxon>Spirochaetia</taxon>
        <taxon>Leptospirales</taxon>
        <taxon>Leptospiraceae</taxon>
        <taxon>Leptospira</taxon>
    </lineage>
</organism>
<protein>
    <recommendedName>
        <fullName evidence="3">Beta-propeller repeat protein</fullName>
    </recommendedName>
</protein>
<dbReference type="PANTHER" id="PTHR31778:SF2">
    <property type="entry name" value="BUD SITE SELECTION PROTEIN RAX2"/>
    <property type="match status" value="1"/>
</dbReference>
<dbReference type="Proteomes" id="UP000001340">
    <property type="component" value="Unassembled WGS sequence"/>
</dbReference>
<dbReference type="AlphaFoldDB" id="A0A0E2D8Y7"/>
<gene>
    <name evidence="1" type="ORF">LEP1GSC105_4280</name>
</gene>
<evidence type="ECO:0000313" key="1">
    <source>
        <dbReference type="EMBL" id="EKR56520.1"/>
    </source>
</evidence>
<accession>A0A0E2D8Y7</accession>
<dbReference type="InterPro" id="IPR015943">
    <property type="entry name" value="WD40/YVTN_repeat-like_dom_sf"/>
</dbReference>
<name>A0A0E2D8Y7_LEPIR</name>
<dbReference type="InterPro" id="IPR013431">
    <property type="entry name" value="Delta_60_rpt"/>
</dbReference>
<dbReference type="GO" id="GO:1902929">
    <property type="term" value="C:plasma membrane of growing cell tip"/>
    <property type="evidence" value="ECO:0007669"/>
    <property type="project" value="TreeGrafter"/>
</dbReference>
<proteinExistence type="predicted"/>
<dbReference type="Pfam" id="PF17164">
    <property type="entry name" value="DUF5122"/>
    <property type="match status" value="2"/>
</dbReference>
<comment type="caution">
    <text evidence="1">The sequence shown here is derived from an EMBL/GenBank/DDBJ whole genome shotgun (WGS) entry which is preliminary data.</text>
</comment>
<sequence length="386" mass="40578">MFLPFAFFQNQNQKTYIDPVNVGGVNQGETIFAMVQVGNILYIGGYFTAVGGVSRYRIAAIDTTTGNVIPDFLSSGIGGGVDPYVTALTYANGMLLVAGVFTRIGGQNRNGIAAVDPISGNVLPWYPTGGISGSSTSNISKFVVKGNVVYIAGTFTGVGGLSRNRIAALDLTTAAVLPWYPSGGIGSGLVKNIVLSEDQNTIFACGSFTSAGGQGKQKIVSFDVNTGAVLNFTFPTFTTVSSTCIMESIFQKNGKLYIAGNFNTIAGQSRNGFAVLDSITGNLLSLYPISGIDWPSPNIFSILNKGNALYVFGNFSSIGGQSRICNASLDSETLQILSWYPTGGVPGLNSTIQQAFQCGDDAAWIFGYFSIIGGQNRNGIAKLNLF</sequence>
<dbReference type="Gene3D" id="2.130.10.10">
    <property type="entry name" value="YVTN repeat-like/Quinoprotein amine dehydrogenase"/>
    <property type="match status" value="1"/>
</dbReference>
<dbReference type="PANTHER" id="PTHR31778">
    <property type="entry name" value="BUD SITE SELECTION PROTEIN RAX2"/>
    <property type="match status" value="1"/>
</dbReference>
<dbReference type="SUPFAM" id="SSF50998">
    <property type="entry name" value="Quinoprotein alcohol dehydrogenase-like"/>
    <property type="match status" value="1"/>
</dbReference>
<dbReference type="RefSeq" id="WP_002122810.1">
    <property type="nucleotide sequence ID" value="NZ_AHNR02000014.1"/>
</dbReference>
<reference evidence="1 2" key="1">
    <citation type="submission" date="2012-10" db="EMBL/GenBank/DDBJ databases">
        <authorList>
            <person name="Harkins D.M."/>
            <person name="Durkin A.S."/>
            <person name="Brinkac L.M."/>
            <person name="Haft D.H."/>
            <person name="Selengut J.D."/>
            <person name="Sanka R."/>
            <person name="DePew J."/>
            <person name="Purushe J."/>
            <person name="Chanthongthip A."/>
            <person name="Lattana O."/>
            <person name="Phetsouvanh R."/>
            <person name="Newton P.N."/>
            <person name="Vinetz J.M."/>
            <person name="Sutton G.G."/>
            <person name="Nierman W.C."/>
            <person name="Fouts D.E."/>
        </authorList>
    </citation>
    <scope>NUCLEOTIDE SEQUENCE [LARGE SCALE GENOMIC DNA]</scope>
    <source>
        <strain evidence="1 2">UI 12758</strain>
    </source>
</reference>
<dbReference type="InterPro" id="IPR011047">
    <property type="entry name" value="Quinoprotein_ADH-like_sf"/>
</dbReference>
<evidence type="ECO:0000313" key="2">
    <source>
        <dbReference type="Proteomes" id="UP000001340"/>
    </source>
</evidence>
<evidence type="ECO:0008006" key="3">
    <source>
        <dbReference type="Google" id="ProtNLM"/>
    </source>
</evidence>
<dbReference type="EMBL" id="AHNR02000014">
    <property type="protein sequence ID" value="EKR56520.1"/>
    <property type="molecule type" value="Genomic_DNA"/>
</dbReference>